<keyword evidence="3" id="KW-1185">Reference proteome</keyword>
<evidence type="ECO:0000256" key="1">
    <source>
        <dbReference type="SAM" id="MobiDB-lite"/>
    </source>
</evidence>
<evidence type="ECO:0000313" key="2">
    <source>
        <dbReference type="EMBL" id="SEN56966.1"/>
    </source>
</evidence>
<proteinExistence type="predicted"/>
<reference evidence="3" key="1">
    <citation type="submission" date="2016-10" db="EMBL/GenBank/DDBJ databases">
        <authorList>
            <person name="Varghese N."/>
            <person name="Submissions S."/>
        </authorList>
    </citation>
    <scope>NUCLEOTIDE SEQUENCE [LARGE SCALE GENOMIC DNA]</scope>
    <source>
        <strain evidence="3">Gh-48</strain>
    </source>
</reference>
<protein>
    <submittedName>
        <fullName evidence="2">Uncharacterized protein</fullName>
    </submittedName>
</protein>
<dbReference type="Proteomes" id="UP000198942">
    <property type="component" value="Unassembled WGS sequence"/>
</dbReference>
<gene>
    <name evidence="2" type="ORF">SAMN05192574_103548</name>
</gene>
<name>A0A1H8HLM7_9SPHI</name>
<evidence type="ECO:0000313" key="3">
    <source>
        <dbReference type="Proteomes" id="UP000198942"/>
    </source>
</evidence>
<accession>A0A1H8HLM7</accession>
<dbReference type="AlphaFoldDB" id="A0A1H8HLM7"/>
<dbReference type="EMBL" id="FOCL01000003">
    <property type="protein sequence ID" value="SEN56966.1"/>
    <property type="molecule type" value="Genomic_DNA"/>
</dbReference>
<organism evidence="2 3">
    <name type="scientific">Mucilaginibacter gossypiicola</name>
    <dbReference type="NCBI Taxonomy" id="551995"/>
    <lineage>
        <taxon>Bacteria</taxon>
        <taxon>Pseudomonadati</taxon>
        <taxon>Bacteroidota</taxon>
        <taxon>Sphingobacteriia</taxon>
        <taxon>Sphingobacteriales</taxon>
        <taxon>Sphingobacteriaceae</taxon>
        <taxon>Mucilaginibacter</taxon>
    </lineage>
</organism>
<feature type="region of interest" description="Disordered" evidence="1">
    <location>
        <begin position="51"/>
        <end position="82"/>
    </location>
</feature>
<dbReference type="OrthoDB" id="799868at2"/>
<sequence length="82" mass="9143">MTNDTMTKKYILKPGLHQFAPGSAAVHSNENLSDKEAEWYLQRYPHIEALFAPRPPEGGVAKQTKEQRQSTEDEMLGKGGSV</sequence>
<dbReference type="RefSeq" id="WP_091210862.1">
    <property type="nucleotide sequence ID" value="NZ_FOCL01000003.1"/>
</dbReference>
<dbReference type="STRING" id="551995.SAMN05192574_103548"/>